<keyword evidence="1" id="KW-0812">Transmembrane</keyword>
<reference evidence="2 3" key="1">
    <citation type="submission" date="2018-08" db="EMBL/GenBank/DDBJ databases">
        <title>Fibrisoma montanum sp. nov., isolated from Danxia mountain soil.</title>
        <authorList>
            <person name="Huang Y."/>
        </authorList>
    </citation>
    <scope>NUCLEOTIDE SEQUENCE [LARGE SCALE GENOMIC DNA]</scope>
    <source>
        <strain evidence="2 3">HYT19</strain>
    </source>
</reference>
<feature type="transmembrane region" description="Helical" evidence="1">
    <location>
        <begin position="12"/>
        <end position="31"/>
    </location>
</feature>
<evidence type="ECO:0000256" key="1">
    <source>
        <dbReference type="SAM" id="Phobius"/>
    </source>
</evidence>
<dbReference type="EMBL" id="QXED01000003">
    <property type="protein sequence ID" value="RIV23798.1"/>
    <property type="molecule type" value="Genomic_DNA"/>
</dbReference>
<dbReference type="Proteomes" id="UP000283523">
    <property type="component" value="Unassembled WGS sequence"/>
</dbReference>
<gene>
    <name evidence="2" type="ORF">DYU11_12575</name>
</gene>
<proteinExistence type="predicted"/>
<protein>
    <submittedName>
        <fullName evidence="2">Uncharacterized protein</fullName>
    </submittedName>
</protein>
<comment type="caution">
    <text evidence="2">The sequence shown here is derived from an EMBL/GenBank/DDBJ whole genome shotgun (WGS) entry which is preliminary data.</text>
</comment>
<keyword evidence="1" id="KW-0472">Membrane</keyword>
<sequence length="68" mass="7913">MSRYTIISRKLIVWVRNIMLLLIVSQLVYFAYQKFYLKTDVRWSSSIIAPVVPLILLQLALNKQSGKA</sequence>
<dbReference type="AlphaFoldDB" id="A0A418MBQ2"/>
<accession>A0A418MBQ2</accession>
<feature type="transmembrane region" description="Helical" evidence="1">
    <location>
        <begin position="43"/>
        <end position="61"/>
    </location>
</feature>
<keyword evidence="3" id="KW-1185">Reference proteome</keyword>
<organism evidence="2 3">
    <name type="scientific">Fibrisoma montanum</name>
    <dbReference type="NCBI Taxonomy" id="2305895"/>
    <lineage>
        <taxon>Bacteria</taxon>
        <taxon>Pseudomonadati</taxon>
        <taxon>Bacteroidota</taxon>
        <taxon>Cytophagia</taxon>
        <taxon>Cytophagales</taxon>
        <taxon>Spirosomataceae</taxon>
        <taxon>Fibrisoma</taxon>
    </lineage>
</organism>
<evidence type="ECO:0000313" key="3">
    <source>
        <dbReference type="Proteomes" id="UP000283523"/>
    </source>
</evidence>
<keyword evidence="1" id="KW-1133">Transmembrane helix</keyword>
<evidence type="ECO:0000313" key="2">
    <source>
        <dbReference type="EMBL" id="RIV23798.1"/>
    </source>
</evidence>
<name>A0A418MBQ2_9BACT</name>